<protein>
    <recommendedName>
        <fullName evidence="4">Alanine-rich protein</fullName>
    </recommendedName>
</protein>
<feature type="compositionally biased region" description="Basic and acidic residues" evidence="1">
    <location>
        <begin position="474"/>
        <end position="519"/>
    </location>
</feature>
<feature type="region of interest" description="Disordered" evidence="1">
    <location>
        <begin position="595"/>
        <end position="647"/>
    </location>
</feature>
<name>A0ABV9A8L8_9ACTN</name>
<proteinExistence type="predicted"/>
<feature type="region of interest" description="Disordered" evidence="1">
    <location>
        <begin position="444"/>
        <end position="463"/>
    </location>
</feature>
<evidence type="ECO:0000313" key="2">
    <source>
        <dbReference type="EMBL" id="MFC4495226.1"/>
    </source>
</evidence>
<gene>
    <name evidence="2" type="ORF">ACFPA8_13900</name>
</gene>
<feature type="compositionally biased region" description="Gly residues" evidence="1">
    <location>
        <begin position="209"/>
        <end position="219"/>
    </location>
</feature>
<organism evidence="2 3">
    <name type="scientific">Streptomyces ovatisporus</name>
    <dbReference type="NCBI Taxonomy" id="1128682"/>
    <lineage>
        <taxon>Bacteria</taxon>
        <taxon>Bacillati</taxon>
        <taxon>Actinomycetota</taxon>
        <taxon>Actinomycetes</taxon>
        <taxon>Kitasatosporales</taxon>
        <taxon>Streptomycetaceae</taxon>
        <taxon>Streptomyces</taxon>
    </lineage>
</organism>
<comment type="caution">
    <text evidence="2">The sequence shown here is derived from an EMBL/GenBank/DDBJ whole genome shotgun (WGS) entry which is preliminary data.</text>
</comment>
<feature type="region of interest" description="Disordered" evidence="1">
    <location>
        <begin position="90"/>
        <end position="127"/>
    </location>
</feature>
<dbReference type="Proteomes" id="UP001595997">
    <property type="component" value="Unassembled WGS sequence"/>
</dbReference>
<accession>A0ABV9A8L8</accession>
<evidence type="ECO:0000313" key="3">
    <source>
        <dbReference type="Proteomes" id="UP001595997"/>
    </source>
</evidence>
<feature type="region of interest" description="Disordered" evidence="1">
    <location>
        <begin position="468"/>
        <end position="519"/>
    </location>
</feature>
<evidence type="ECO:0008006" key="4">
    <source>
        <dbReference type="Google" id="ProtNLM"/>
    </source>
</evidence>
<feature type="compositionally biased region" description="Low complexity" evidence="1">
    <location>
        <begin position="38"/>
        <end position="65"/>
    </location>
</feature>
<feature type="compositionally biased region" description="Basic residues" evidence="1">
    <location>
        <begin position="13"/>
        <end position="25"/>
    </location>
</feature>
<feature type="compositionally biased region" description="Pro residues" evidence="1">
    <location>
        <begin position="607"/>
        <end position="641"/>
    </location>
</feature>
<evidence type="ECO:0000256" key="1">
    <source>
        <dbReference type="SAM" id="MobiDB-lite"/>
    </source>
</evidence>
<feature type="region of interest" description="Disordered" evidence="1">
    <location>
        <begin position="206"/>
        <end position="232"/>
    </location>
</feature>
<dbReference type="EMBL" id="JBHSFH010000007">
    <property type="protein sequence ID" value="MFC4495226.1"/>
    <property type="molecule type" value="Genomic_DNA"/>
</dbReference>
<reference evidence="3" key="1">
    <citation type="journal article" date="2019" name="Int. J. Syst. Evol. Microbiol.">
        <title>The Global Catalogue of Microorganisms (GCM) 10K type strain sequencing project: providing services to taxonomists for standard genome sequencing and annotation.</title>
        <authorList>
            <consortium name="The Broad Institute Genomics Platform"/>
            <consortium name="The Broad Institute Genome Sequencing Center for Infectious Disease"/>
            <person name="Wu L."/>
            <person name="Ma J."/>
        </authorList>
    </citation>
    <scope>NUCLEOTIDE SEQUENCE [LARGE SCALE GENOMIC DNA]</scope>
    <source>
        <strain evidence="3">CGMCC 4.7357</strain>
    </source>
</reference>
<sequence length="647" mass="66449">MSSRRDHSTHATGAHRAHWRRRPKQHQSSGQPRVFSRTGASAKAATTGTEGVNPANGTPSAAGSTSGPGGPVPTPVPAAAVGAAAGAGAAFPRGRTGAGTPPTGDPGAATGTPGPAATAATGAPGPATAVEERGMARYEPYLDGLFTYCLSVMCEHDAATSALGEALVLAERQHEKDRGPSRPALHRPWLYALARWVCLRRLAEQSGSESGGGRSGRGPGVPATAPHLSEAARTQRRRELAALAWPEAAGTTPEQREALELAVRHGLPAPEVAAVLSQTTEATSALLSQAACEVERTRAALAVVKSGGCAAVAGLAGEDQLLLGPAFRRELVRHVDECTHCRRAAERAMAGVPWPGTAPAGTAVLAVLEAPRPAVEAAVLAVRRARARHTPRFDKTGFPVEVKDRGARRDRLRSRAVTTTVVATVVAAPVLALWAAYRGAPLTGESDGSGISASESDEDSSLRAQPYENAAQDRSAHDGHRRSHGSDADSRKDKGRSGDKKDRSGKDGAGGERAGRLHVDARSVGGATLIRLTASGSSPVRWSMSGGAAWLAFSSTSGVLRPGESATVRVSVVRSREPSGAWAAHIRVAPSGAVVTIQGRGSGSAPPSDPPSQEPTTPPPSEPPPSEEPTTPPPSEPPPSEPSTQPG</sequence>
<dbReference type="RefSeq" id="WP_386447708.1">
    <property type="nucleotide sequence ID" value="NZ_JBHSFH010000007.1"/>
</dbReference>
<keyword evidence="3" id="KW-1185">Reference proteome</keyword>
<feature type="region of interest" description="Disordered" evidence="1">
    <location>
        <begin position="1"/>
        <end position="78"/>
    </location>
</feature>